<gene>
    <name evidence="4" type="ORF">AMD02_12115</name>
</gene>
<dbReference type="InterPro" id="IPR036291">
    <property type="entry name" value="NAD(P)-bd_dom_sf"/>
</dbReference>
<evidence type="ECO:0000256" key="2">
    <source>
        <dbReference type="ARBA" id="ARBA00023002"/>
    </source>
</evidence>
<dbReference type="InterPro" id="IPR011032">
    <property type="entry name" value="GroES-like_sf"/>
</dbReference>
<dbReference type="EMBL" id="LILD01000001">
    <property type="protein sequence ID" value="KOO40248.1"/>
    <property type="molecule type" value="Genomic_DNA"/>
</dbReference>
<dbReference type="PANTHER" id="PTHR48106:SF2">
    <property type="entry name" value="ZN2+-BINDING DEHYDROGENASE"/>
    <property type="match status" value="1"/>
</dbReference>
<reference evidence="4" key="1">
    <citation type="submission" date="2015-08" db="EMBL/GenBank/DDBJ databases">
        <title>Complete DNA Sequence of Pseudomonas syringae pv. actinidiae, the Causal Agent of Kiwifruit Canker Disease.</title>
        <authorList>
            <person name="Rikkerink E.H.A."/>
            <person name="Fineran P.C."/>
        </authorList>
    </citation>
    <scope>NUCLEOTIDE SEQUENCE</scope>
    <source>
        <strain evidence="4">DSM 13666</strain>
    </source>
</reference>
<dbReference type="Pfam" id="PF08240">
    <property type="entry name" value="ADH_N"/>
    <property type="match status" value="1"/>
</dbReference>
<dbReference type="Gene3D" id="3.90.180.10">
    <property type="entry name" value="Medium-chain alcohol dehydrogenases, catalytic domain"/>
    <property type="match status" value="1"/>
</dbReference>
<proteinExistence type="predicted"/>
<protein>
    <submittedName>
        <fullName evidence="4">Alcohol dehydrogenase</fullName>
    </submittedName>
</protein>
<dbReference type="GO" id="GO:0016651">
    <property type="term" value="F:oxidoreductase activity, acting on NAD(P)H"/>
    <property type="evidence" value="ECO:0007669"/>
    <property type="project" value="TreeGrafter"/>
</dbReference>
<feature type="domain" description="Enoyl reductase (ER)" evidence="3">
    <location>
        <begin position="9"/>
        <end position="319"/>
    </location>
</feature>
<name>A0A0M0KPD1_ALKHA</name>
<dbReference type="SUPFAM" id="SSF50129">
    <property type="entry name" value="GroES-like"/>
    <property type="match status" value="1"/>
</dbReference>
<dbReference type="InterPro" id="IPR020843">
    <property type="entry name" value="ER"/>
</dbReference>
<accession>A0A0M0KPD1</accession>
<keyword evidence="2" id="KW-0560">Oxidoreductase</keyword>
<dbReference type="Pfam" id="PF00107">
    <property type="entry name" value="ADH_zinc_N"/>
    <property type="match status" value="1"/>
</dbReference>
<organism evidence="4">
    <name type="scientific">Halalkalibacterium halodurans</name>
    <name type="common">Bacillus halodurans</name>
    <dbReference type="NCBI Taxonomy" id="86665"/>
    <lineage>
        <taxon>Bacteria</taxon>
        <taxon>Bacillati</taxon>
        <taxon>Bacillota</taxon>
        <taxon>Bacilli</taxon>
        <taxon>Bacillales</taxon>
        <taxon>Bacillaceae</taxon>
        <taxon>Halalkalibacterium (ex Joshi et al. 2022)</taxon>
    </lineage>
</organism>
<evidence type="ECO:0000259" key="3">
    <source>
        <dbReference type="SMART" id="SM00829"/>
    </source>
</evidence>
<sequence>MYHRFGHPAHVLTIENRSTIAPKSDEMVVRTILRPINPSDLIPITGAYAHRTSLPGIPGYEGIGIVEEVGNPILKSWLGKRVLPLRGEGTWQDYVTAPARWVVPVPDSIADWTAAQLYINPVTAWVLCTEWLKLKEGNTLLVNAGGSAISRVFAQLSNIVGFRYIAVVRNDVYTRELKRLGASHVIHSSSSRLVEAVLELTNGRGADFAIDCVGGQAGKNLAYAVRGTLTVLGLLSGEPVDWWDVTKQKDLSVNLFHLRHWNRGVSEKTWHETFETLMTFIGQGLLQLMTPRETYDLTNVHTAIKNLNKQQANNGKHFLASDH</sequence>
<dbReference type="InterPro" id="IPR013149">
    <property type="entry name" value="ADH-like_C"/>
</dbReference>
<dbReference type="PANTHER" id="PTHR48106">
    <property type="entry name" value="QUINONE OXIDOREDUCTASE PIG3-RELATED"/>
    <property type="match status" value="1"/>
</dbReference>
<dbReference type="Gene3D" id="3.40.50.720">
    <property type="entry name" value="NAD(P)-binding Rossmann-like Domain"/>
    <property type="match status" value="1"/>
</dbReference>
<comment type="caution">
    <text evidence="4">The sequence shown here is derived from an EMBL/GenBank/DDBJ whole genome shotgun (WGS) entry which is preliminary data.</text>
</comment>
<dbReference type="AlphaFoldDB" id="A0A0M0KPD1"/>
<dbReference type="InterPro" id="IPR013154">
    <property type="entry name" value="ADH-like_N"/>
</dbReference>
<evidence type="ECO:0000256" key="1">
    <source>
        <dbReference type="ARBA" id="ARBA00022857"/>
    </source>
</evidence>
<dbReference type="CDD" id="cd05282">
    <property type="entry name" value="ETR_like"/>
    <property type="match status" value="1"/>
</dbReference>
<evidence type="ECO:0000313" key="4">
    <source>
        <dbReference type="EMBL" id="KOO40248.1"/>
    </source>
</evidence>
<keyword evidence="1" id="KW-0521">NADP</keyword>
<dbReference type="PATRIC" id="fig|136160.3.peg.2843"/>
<dbReference type="GO" id="GO:0070402">
    <property type="term" value="F:NADPH binding"/>
    <property type="evidence" value="ECO:0007669"/>
    <property type="project" value="TreeGrafter"/>
</dbReference>
<dbReference type="SMART" id="SM00829">
    <property type="entry name" value="PKS_ER"/>
    <property type="match status" value="1"/>
</dbReference>
<dbReference type="SUPFAM" id="SSF51735">
    <property type="entry name" value="NAD(P)-binding Rossmann-fold domains"/>
    <property type="match status" value="1"/>
</dbReference>